<proteinExistence type="predicted"/>
<gene>
    <name evidence="1" type="ORF">CKF48_01265</name>
</gene>
<dbReference type="AlphaFoldDB" id="A0A248TD28"/>
<dbReference type="KEGG" id="bko:CKF48_01265"/>
<dbReference type="Proteomes" id="UP000215137">
    <property type="component" value="Chromosome"/>
</dbReference>
<dbReference type="RefSeq" id="WP_095369648.1">
    <property type="nucleotide sequence ID" value="NZ_CP022983.1"/>
</dbReference>
<sequence length="109" mass="12821">MEKRDVEKQKVRKFIISSIVESNIRYLQMDGAEEKVRLIRRSSEDIITRLDDQVIIEVRLSIRPYKEVLTDLMILQKQIIEDIRLLTGLRVGKVVLKIEHCSIDSIEKT</sequence>
<dbReference type="EMBL" id="CP022983">
    <property type="protein sequence ID" value="ASV66073.1"/>
    <property type="molecule type" value="Genomic_DNA"/>
</dbReference>
<evidence type="ECO:0000313" key="2">
    <source>
        <dbReference type="Proteomes" id="UP000215137"/>
    </source>
</evidence>
<reference evidence="1 2" key="1">
    <citation type="submission" date="2017-08" db="EMBL/GenBank/DDBJ databases">
        <title>Complete Genome Sequence of Bacillus kochii Oregon-R-modENCODE STRAIN BDGP4, isolated from Drosophila melanogaster gut.</title>
        <authorList>
            <person name="Wan K.H."/>
            <person name="Yu C."/>
            <person name="Park S."/>
            <person name="Hammonds A.S."/>
            <person name="Booth B.W."/>
            <person name="Celniker S.E."/>
        </authorList>
    </citation>
    <scope>NUCLEOTIDE SEQUENCE [LARGE SCALE GENOMIC DNA]</scope>
    <source>
        <strain evidence="1 2">BDGP4</strain>
    </source>
</reference>
<protein>
    <submittedName>
        <fullName evidence="1">Uncharacterized protein</fullName>
    </submittedName>
</protein>
<organism evidence="1 2">
    <name type="scientific">Cytobacillus kochii</name>
    <dbReference type="NCBI Taxonomy" id="859143"/>
    <lineage>
        <taxon>Bacteria</taxon>
        <taxon>Bacillati</taxon>
        <taxon>Bacillota</taxon>
        <taxon>Bacilli</taxon>
        <taxon>Bacillales</taxon>
        <taxon>Bacillaceae</taxon>
        <taxon>Cytobacillus</taxon>
    </lineage>
</organism>
<keyword evidence="2" id="KW-1185">Reference proteome</keyword>
<evidence type="ECO:0000313" key="1">
    <source>
        <dbReference type="EMBL" id="ASV66073.1"/>
    </source>
</evidence>
<name>A0A248TD28_9BACI</name>
<accession>A0A248TD28</accession>